<evidence type="ECO:0000256" key="4">
    <source>
        <dbReference type="ARBA" id="ARBA00022989"/>
    </source>
</evidence>
<dbReference type="InterPro" id="IPR013833">
    <property type="entry name" value="Cyt_c_oxidase_su3_a-hlx"/>
</dbReference>
<comment type="subcellular location">
    <subcellularLocation>
        <location evidence="6">Cell membrane</location>
        <topology evidence="6">Multi-pass membrane protein</topology>
    </subcellularLocation>
    <subcellularLocation>
        <location evidence="1">Membrane</location>
        <topology evidence="1">Multi-pass membrane protein</topology>
    </subcellularLocation>
</comment>
<evidence type="ECO:0000256" key="5">
    <source>
        <dbReference type="ARBA" id="ARBA00023136"/>
    </source>
</evidence>
<dbReference type="CDD" id="cd02862">
    <property type="entry name" value="NorE_like"/>
    <property type="match status" value="1"/>
</dbReference>
<dbReference type="GO" id="GO:0019646">
    <property type="term" value="P:aerobic electron transport chain"/>
    <property type="evidence" value="ECO:0007669"/>
    <property type="project" value="InterPro"/>
</dbReference>
<evidence type="ECO:0000256" key="7">
    <source>
        <dbReference type="SAM" id="Phobius"/>
    </source>
</evidence>
<feature type="transmembrane region" description="Helical" evidence="7">
    <location>
        <begin position="64"/>
        <end position="86"/>
    </location>
</feature>
<dbReference type="InterPro" id="IPR035973">
    <property type="entry name" value="Cyt_c_oxidase_su3-like_sf"/>
</dbReference>
<evidence type="ECO:0000256" key="3">
    <source>
        <dbReference type="ARBA" id="ARBA00022692"/>
    </source>
</evidence>
<name>A0A2N6CV23_9GAMM</name>
<evidence type="ECO:0000259" key="8">
    <source>
        <dbReference type="PROSITE" id="PS50253"/>
    </source>
</evidence>
<dbReference type="InterPro" id="IPR024791">
    <property type="entry name" value="Cyt_c/ubiquinol_Oxase_su3"/>
</dbReference>
<keyword evidence="5 7" id="KW-0472">Membrane</keyword>
<organism evidence="9 10">
    <name type="scientific">Sedimenticola selenatireducens</name>
    <dbReference type="NCBI Taxonomy" id="191960"/>
    <lineage>
        <taxon>Bacteria</taxon>
        <taxon>Pseudomonadati</taxon>
        <taxon>Pseudomonadota</taxon>
        <taxon>Gammaproteobacteria</taxon>
        <taxon>Chromatiales</taxon>
        <taxon>Sedimenticolaceae</taxon>
        <taxon>Sedimenticola</taxon>
    </lineage>
</organism>
<dbReference type="Pfam" id="PF00510">
    <property type="entry name" value="COX3"/>
    <property type="match status" value="1"/>
</dbReference>
<evidence type="ECO:0000256" key="1">
    <source>
        <dbReference type="ARBA" id="ARBA00004141"/>
    </source>
</evidence>
<dbReference type="Proteomes" id="UP000235015">
    <property type="component" value="Unassembled WGS sequence"/>
</dbReference>
<keyword evidence="4 7" id="KW-1133">Transmembrane helix</keyword>
<protein>
    <submittedName>
        <fullName evidence="9">Cytochrome C oxidase subunit III</fullName>
    </submittedName>
</protein>
<keyword evidence="3 6" id="KW-0812">Transmembrane</keyword>
<dbReference type="PROSITE" id="PS50253">
    <property type="entry name" value="COX3"/>
    <property type="match status" value="1"/>
</dbReference>
<reference evidence="9 10" key="1">
    <citation type="submission" date="2017-11" db="EMBL/GenBank/DDBJ databases">
        <title>Genome-resolved metagenomics identifies genetic mobility, metabolic interactions, and unexpected diversity in perchlorate-reducing communities.</title>
        <authorList>
            <person name="Barnum T.P."/>
            <person name="Figueroa I.A."/>
            <person name="Carlstrom C.I."/>
            <person name="Lucas L.N."/>
            <person name="Engelbrektson A.L."/>
            <person name="Coates J.D."/>
        </authorList>
    </citation>
    <scope>NUCLEOTIDE SEQUENCE [LARGE SCALE GENOMIC DNA]</scope>
    <source>
        <strain evidence="9">BM301</strain>
    </source>
</reference>
<feature type="transmembrane region" description="Helical" evidence="7">
    <location>
        <begin position="138"/>
        <end position="162"/>
    </location>
</feature>
<evidence type="ECO:0000256" key="6">
    <source>
        <dbReference type="RuleBase" id="RU003376"/>
    </source>
</evidence>
<evidence type="ECO:0000313" key="9">
    <source>
        <dbReference type="EMBL" id="PLX61038.1"/>
    </source>
</evidence>
<accession>A0A2N6CV23</accession>
<evidence type="ECO:0000256" key="2">
    <source>
        <dbReference type="ARBA" id="ARBA00010581"/>
    </source>
</evidence>
<dbReference type="STRING" id="1111735.GCA_000428045_00035"/>
<sequence length="202" mass="22679">MNTPCTEPLAIPIDADIDTERVPGNSGIWVGIFCVLVEFLMLFIVYFVAKAHHPEAFQGGPDKLATVAGVTITMLLLTSGYCMVKAVAAVRQDASSRAFRWILLAILLGCGYPLVKFFEIRWNIAHGVDGQAGIFYTVYYYLTLTHLVHVFWGLLGLSWIAIRTNRGIYSSEEYSGLEAAAVYWHTTDVIWLVIFPFFYVLR</sequence>
<feature type="domain" description="Heme-copper oxidase subunit III family profile" evidence="8">
    <location>
        <begin position="27"/>
        <end position="202"/>
    </location>
</feature>
<comment type="caution">
    <text evidence="9">The sequence shown here is derived from an EMBL/GenBank/DDBJ whole genome shotgun (WGS) entry which is preliminary data.</text>
</comment>
<dbReference type="PANTHER" id="PTHR11403:SF6">
    <property type="entry name" value="NITRIC OXIDE REDUCTASE SUBUNIT E"/>
    <property type="match status" value="1"/>
</dbReference>
<dbReference type="EMBL" id="PKUN01000022">
    <property type="protein sequence ID" value="PLX61038.1"/>
    <property type="molecule type" value="Genomic_DNA"/>
</dbReference>
<dbReference type="InterPro" id="IPR000298">
    <property type="entry name" value="Cyt_c_oxidase-like_su3"/>
</dbReference>
<dbReference type="GO" id="GO:0005886">
    <property type="term" value="C:plasma membrane"/>
    <property type="evidence" value="ECO:0007669"/>
    <property type="project" value="UniProtKB-SubCell"/>
</dbReference>
<proteinExistence type="inferred from homology"/>
<evidence type="ECO:0000313" key="10">
    <source>
        <dbReference type="Proteomes" id="UP000235015"/>
    </source>
</evidence>
<comment type="similarity">
    <text evidence="2 6">Belongs to the cytochrome c oxidase subunit 3 family.</text>
</comment>
<feature type="transmembrane region" description="Helical" evidence="7">
    <location>
        <begin position="28"/>
        <end position="49"/>
    </location>
</feature>
<dbReference type="RefSeq" id="WP_273439945.1">
    <property type="nucleotide sequence ID" value="NZ_CAXXYC010000004.1"/>
</dbReference>
<dbReference type="AlphaFoldDB" id="A0A2N6CV23"/>
<feature type="transmembrane region" description="Helical" evidence="7">
    <location>
        <begin position="98"/>
        <end position="118"/>
    </location>
</feature>
<dbReference type="PANTHER" id="PTHR11403">
    <property type="entry name" value="CYTOCHROME C OXIDASE SUBUNIT III"/>
    <property type="match status" value="1"/>
</dbReference>
<feature type="transmembrane region" description="Helical" evidence="7">
    <location>
        <begin position="182"/>
        <end position="201"/>
    </location>
</feature>
<dbReference type="SUPFAM" id="SSF81452">
    <property type="entry name" value="Cytochrome c oxidase subunit III-like"/>
    <property type="match status" value="1"/>
</dbReference>
<dbReference type="GO" id="GO:0004129">
    <property type="term" value="F:cytochrome-c oxidase activity"/>
    <property type="evidence" value="ECO:0007669"/>
    <property type="project" value="InterPro"/>
</dbReference>
<gene>
    <name evidence="9" type="ORF">C0630_13150</name>
</gene>
<dbReference type="Gene3D" id="1.20.120.80">
    <property type="entry name" value="Cytochrome c oxidase, subunit III, four-helix bundle"/>
    <property type="match status" value="1"/>
</dbReference>